<evidence type="ECO:0000259" key="1">
    <source>
        <dbReference type="Pfam" id="PF06827"/>
    </source>
</evidence>
<dbReference type="EMBL" id="PEUX01000019">
    <property type="protein sequence ID" value="PIV10383.1"/>
    <property type="molecule type" value="Genomic_DNA"/>
</dbReference>
<protein>
    <recommendedName>
        <fullName evidence="1">Zinc finger FPG/IleRS-type domain-containing protein</fullName>
    </recommendedName>
</protein>
<dbReference type="AlphaFoldDB" id="A0A2M7BUZ2"/>
<feature type="domain" description="Zinc finger FPG/IleRS-type" evidence="1">
    <location>
        <begin position="2"/>
        <end position="16"/>
    </location>
</feature>
<accession>A0A2M7BUZ2</accession>
<comment type="caution">
    <text evidence="2">The sequence shown here is derived from an EMBL/GenBank/DDBJ whole genome shotgun (WGS) entry which is preliminary data.</text>
</comment>
<name>A0A2M7BUZ2_9BACT</name>
<gene>
    <name evidence="2" type="ORF">COS49_00860</name>
</gene>
<dbReference type="InterPro" id="IPR010663">
    <property type="entry name" value="Znf_FPG/IleRS"/>
</dbReference>
<reference evidence="3" key="1">
    <citation type="submission" date="2017-09" db="EMBL/GenBank/DDBJ databases">
        <title>Depth-based differentiation of microbial function through sediment-hosted aquifers and enrichment of novel symbionts in the deep terrestrial subsurface.</title>
        <authorList>
            <person name="Probst A.J."/>
            <person name="Ladd B."/>
            <person name="Jarett J.K."/>
            <person name="Geller-Mcgrath D.E."/>
            <person name="Sieber C.M.K."/>
            <person name="Emerson J.B."/>
            <person name="Anantharaman K."/>
            <person name="Thomas B.C."/>
            <person name="Malmstrom R."/>
            <person name="Stieglmeier M."/>
            <person name="Klingl A."/>
            <person name="Woyke T."/>
            <person name="Ryan C.M."/>
            <person name="Banfield J.F."/>
        </authorList>
    </citation>
    <scope>NUCLEOTIDE SEQUENCE [LARGE SCALE GENOMIC DNA]</scope>
</reference>
<evidence type="ECO:0000313" key="3">
    <source>
        <dbReference type="Proteomes" id="UP000229894"/>
    </source>
</evidence>
<dbReference type="Proteomes" id="UP000229894">
    <property type="component" value="Unassembled WGS sequence"/>
</dbReference>
<organism evidence="2 3">
    <name type="scientific">Candidatus Portnoybacteria bacterium CG03_land_8_20_14_0_80_41_10</name>
    <dbReference type="NCBI Taxonomy" id="1974808"/>
    <lineage>
        <taxon>Bacteria</taxon>
        <taxon>Candidatus Portnoyibacteriota</taxon>
    </lineage>
</organism>
<proteinExistence type="predicted"/>
<dbReference type="Pfam" id="PF06827">
    <property type="entry name" value="zf-FPG_IleRS"/>
    <property type="match status" value="1"/>
</dbReference>
<sequence length="16" mass="1805">MKIAGRSAHFCPKCQK</sequence>
<evidence type="ECO:0000313" key="2">
    <source>
        <dbReference type="EMBL" id="PIV10383.1"/>
    </source>
</evidence>